<dbReference type="AlphaFoldDB" id="A0A1Z1WQ45"/>
<protein>
    <recommendedName>
        <fullName evidence="4">Alpha/beta hydrolase</fullName>
    </recommendedName>
</protein>
<keyword evidence="3" id="KW-1185">Reference proteome</keyword>
<organism evidence="2 3">
    <name type="scientific">Streptomyces alboflavus</name>
    <dbReference type="NCBI Taxonomy" id="67267"/>
    <lineage>
        <taxon>Bacteria</taxon>
        <taxon>Bacillati</taxon>
        <taxon>Actinomycetota</taxon>
        <taxon>Actinomycetes</taxon>
        <taxon>Kitasatosporales</taxon>
        <taxon>Streptomycetaceae</taxon>
        <taxon>Streptomyces</taxon>
    </lineage>
</organism>
<dbReference type="STRING" id="67267.GCA_000716675_01721"/>
<reference evidence="2 3" key="1">
    <citation type="submission" date="2017-05" db="EMBL/GenBank/DDBJ databases">
        <title>Streptomyces alboflavus Genome sequencing and assembly.</title>
        <authorList>
            <person name="Wang Y."/>
            <person name="Du B."/>
            <person name="Ding Y."/>
            <person name="Liu H."/>
            <person name="Hou Q."/>
            <person name="Liu K."/>
            <person name="Wang C."/>
            <person name="Yao L."/>
        </authorList>
    </citation>
    <scope>NUCLEOTIDE SEQUENCE [LARGE SCALE GENOMIC DNA]</scope>
    <source>
        <strain evidence="2 3">MDJK44</strain>
    </source>
</reference>
<proteinExistence type="predicted"/>
<evidence type="ECO:0000313" key="3">
    <source>
        <dbReference type="Proteomes" id="UP000195880"/>
    </source>
</evidence>
<dbReference type="KEGG" id="salf:SMD44_08033"/>
<evidence type="ECO:0000256" key="1">
    <source>
        <dbReference type="SAM" id="MobiDB-lite"/>
    </source>
</evidence>
<evidence type="ECO:0000313" key="2">
    <source>
        <dbReference type="EMBL" id="ARX88546.1"/>
    </source>
</evidence>
<feature type="region of interest" description="Disordered" evidence="1">
    <location>
        <begin position="100"/>
        <end position="131"/>
    </location>
</feature>
<sequence>MRAQTLATYAGKNPEQLVFTDQDVRSAGAIPVRLLQHGKRYLTSVPTYGQGLEEDWTKGQKEWQAVSRNSERSTARGSGHYIYVDEPEVAVEAIERVAARAAEQDAGRDAGRDAEDVTGRDTAKATGRAAD</sequence>
<evidence type="ECO:0008006" key="4">
    <source>
        <dbReference type="Google" id="ProtNLM"/>
    </source>
</evidence>
<name>A0A1Z1WQ45_9ACTN</name>
<dbReference type="Proteomes" id="UP000195880">
    <property type="component" value="Chromosome"/>
</dbReference>
<dbReference type="EMBL" id="CP021748">
    <property type="protein sequence ID" value="ARX88546.1"/>
    <property type="molecule type" value="Genomic_DNA"/>
</dbReference>
<accession>A0A1Z1WQ45</accession>
<feature type="compositionally biased region" description="Basic and acidic residues" evidence="1">
    <location>
        <begin position="100"/>
        <end position="123"/>
    </location>
</feature>
<dbReference type="eggNOG" id="COG0596">
    <property type="taxonomic scope" value="Bacteria"/>
</dbReference>
<gene>
    <name evidence="2" type="ORF">SMD44_08033</name>
</gene>